<comment type="caution">
    <text evidence="2">The sequence shown here is derived from an EMBL/GenBank/DDBJ whole genome shotgun (WGS) entry which is preliminary data.</text>
</comment>
<keyword evidence="1" id="KW-0732">Signal</keyword>
<dbReference type="Proteomes" id="UP000284842">
    <property type="component" value="Unassembled WGS sequence"/>
</dbReference>
<reference evidence="2 3" key="1">
    <citation type="journal article" date="2018" name="Evol. Lett.">
        <title>Horizontal gene cluster transfer increased hallucinogenic mushroom diversity.</title>
        <authorList>
            <person name="Reynolds H.T."/>
            <person name="Vijayakumar V."/>
            <person name="Gluck-Thaler E."/>
            <person name="Korotkin H.B."/>
            <person name="Matheny P.B."/>
            <person name="Slot J.C."/>
        </authorList>
    </citation>
    <scope>NUCLEOTIDE SEQUENCE [LARGE SCALE GENOMIC DNA]</scope>
    <source>
        <strain evidence="2 3">2629</strain>
    </source>
</reference>
<feature type="chain" id="PRO_5019150002" evidence="1">
    <location>
        <begin position="28"/>
        <end position="191"/>
    </location>
</feature>
<dbReference type="InParanoid" id="A0A409YXL8"/>
<proteinExistence type="predicted"/>
<protein>
    <submittedName>
        <fullName evidence="2">Uncharacterized protein</fullName>
    </submittedName>
</protein>
<dbReference type="EMBL" id="NHTK01000344">
    <property type="protein sequence ID" value="PPR07741.1"/>
    <property type="molecule type" value="Genomic_DNA"/>
</dbReference>
<evidence type="ECO:0000313" key="3">
    <source>
        <dbReference type="Proteomes" id="UP000284842"/>
    </source>
</evidence>
<name>A0A409YXL8_9AGAR</name>
<sequence>MANFSTPILFVVAAWLAMIPHLSLVSGTNIRLIDFQSNCIDLPRTTASLDAPQAAAVGTFPCVNNRAGFTWVATLTGLTNFNITSAVVPSIVLSVAAVGNTAPSSSIPLIDQPVLGRAGSIMTWKFVSNPNFSGKFNIVPTISPGGVVVALRSYPKRPATVTPNVDATYTPLFLDTLNVKDPQQVFTIQNV</sequence>
<feature type="signal peptide" evidence="1">
    <location>
        <begin position="1"/>
        <end position="27"/>
    </location>
</feature>
<dbReference type="OrthoDB" id="3091922at2759"/>
<keyword evidence="3" id="KW-1185">Reference proteome</keyword>
<gene>
    <name evidence="2" type="ORF">CVT24_003739</name>
</gene>
<evidence type="ECO:0000313" key="2">
    <source>
        <dbReference type="EMBL" id="PPR07741.1"/>
    </source>
</evidence>
<organism evidence="2 3">
    <name type="scientific">Panaeolus cyanescens</name>
    <dbReference type="NCBI Taxonomy" id="181874"/>
    <lineage>
        <taxon>Eukaryota</taxon>
        <taxon>Fungi</taxon>
        <taxon>Dikarya</taxon>
        <taxon>Basidiomycota</taxon>
        <taxon>Agaricomycotina</taxon>
        <taxon>Agaricomycetes</taxon>
        <taxon>Agaricomycetidae</taxon>
        <taxon>Agaricales</taxon>
        <taxon>Agaricineae</taxon>
        <taxon>Galeropsidaceae</taxon>
        <taxon>Panaeolus</taxon>
    </lineage>
</organism>
<dbReference type="AlphaFoldDB" id="A0A409YXL8"/>
<accession>A0A409YXL8</accession>
<evidence type="ECO:0000256" key="1">
    <source>
        <dbReference type="SAM" id="SignalP"/>
    </source>
</evidence>